<feature type="transmembrane region" description="Helical" evidence="1">
    <location>
        <begin position="51"/>
        <end position="73"/>
    </location>
</feature>
<keyword evidence="3" id="KW-1185">Reference proteome</keyword>
<accession>A0A8J3GJI0</accession>
<sequence length="101" mass="11070">MRRLKRHVLQRWEGAIPLRVLIIRDMLILGTLLNVVTTVASLIVLGSGASAWIGFAVFLLPLPYNLFIFLCVWRGAGQVGGIWGNLSSILAALWLACATIL</sequence>
<name>A0A8J3GJI0_9HYPH</name>
<keyword evidence="1" id="KW-1133">Transmembrane helix</keyword>
<reference evidence="2" key="2">
    <citation type="submission" date="2020-09" db="EMBL/GenBank/DDBJ databases">
        <authorList>
            <person name="Sun Q."/>
            <person name="Kim S."/>
        </authorList>
    </citation>
    <scope>NUCLEOTIDE SEQUENCE</scope>
    <source>
        <strain evidence="2">KCTC 42249</strain>
    </source>
</reference>
<reference evidence="2" key="1">
    <citation type="journal article" date="2014" name="Int. J. Syst. Evol. Microbiol.">
        <title>Complete genome sequence of Corynebacterium casei LMG S-19264T (=DSM 44701T), isolated from a smear-ripened cheese.</title>
        <authorList>
            <consortium name="US DOE Joint Genome Institute (JGI-PGF)"/>
            <person name="Walter F."/>
            <person name="Albersmeier A."/>
            <person name="Kalinowski J."/>
            <person name="Ruckert C."/>
        </authorList>
    </citation>
    <scope>NUCLEOTIDE SEQUENCE</scope>
    <source>
        <strain evidence="2">KCTC 42249</strain>
    </source>
</reference>
<keyword evidence="1" id="KW-0812">Transmembrane</keyword>
<dbReference type="EMBL" id="BMZQ01000001">
    <property type="protein sequence ID" value="GHD07773.1"/>
    <property type="molecule type" value="Genomic_DNA"/>
</dbReference>
<feature type="transmembrane region" description="Helical" evidence="1">
    <location>
        <begin position="80"/>
        <end position="100"/>
    </location>
</feature>
<gene>
    <name evidence="2" type="ORF">GCM10016234_06580</name>
</gene>
<protein>
    <submittedName>
        <fullName evidence="2">Uncharacterized protein</fullName>
    </submittedName>
</protein>
<proteinExistence type="predicted"/>
<keyword evidence="1" id="KW-0472">Membrane</keyword>
<evidence type="ECO:0000313" key="3">
    <source>
        <dbReference type="Proteomes" id="UP000630142"/>
    </source>
</evidence>
<evidence type="ECO:0000256" key="1">
    <source>
        <dbReference type="SAM" id="Phobius"/>
    </source>
</evidence>
<organism evidence="2 3">
    <name type="scientific">Tianweitania populi</name>
    <dbReference type="NCBI Taxonomy" id="1607949"/>
    <lineage>
        <taxon>Bacteria</taxon>
        <taxon>Pseudomonadati</taxon>
        <taxon>Pseudomonadota</taxon>
        <taxon>Alphaproteobacteria</taxon>
        <taxon>Hyphomicrobiales</taxon>
        <taxon>Phyllobacteriaceae</taxon>
        <taxon>Tianweitania</taxon>
    </lineage>
</organism>
<dbReference type="RefSeq" id="WP_189501577.1">
    <property type="nucleotide sequence ID" value="NZ_BMZQ01000001.1"/>
</dbReference>
<dbReference type="Proteomes" id="UP000630142">
    <property type="component" value="Unassembled WGS sequence"/>
</dbReference>
<dbReference type="AlphaFoldDB" id="A0A8J3GJI0"/>
<comment type="caution">
    <text evidence="2">The sequence shown here is derived from an EMBL/GenBank/DDBJ whole genome shotgun (WGS) entry which is preliminary data.</text>
</comment>
<evidence type="ECO:0000313" key="2">
    <source>
        <dbReference type="EMBL" id="GHD07773.1"/>
    </source>
</evidence>
<feature type="transmembrane region" description="Helical" evidence="1">
    <location>
        <begin position="21"/>
        <end position="45"/>
    </location>
</feature>